<dbReference type="InterPro" id="IPR016181">
    <property type="entry name" value="Acyl_CoA_acyltransferase"/>
</dbReference>
<feature type="domain" description="N-acetyltransferase" evidence="6">
    <location>
        <begin position="1"/>
        <end position="163"/>
    </location>
</feature>
<gene>
    <name evidence="7" type="ORF">SDC9_104786</name>
</gene>
<keyword evidence="3" id="KW-0808">Transferase</keyword>
<organism evidence="7">
    <name type="scientific">bioreactor metagenome</name>
    <dbReference type="NCBI Taxonomy" id="1076179"/>
    <lineage>
        <taxon>unclassified sequences</taxon>
        <taxon>metagenomes</taxon>
        <taxon>ecological metagenomes</taxon>
    </lineage>
</organism>
<dbReference type="Gene3D" id="3.40.630.30">
    <property type="match status" value="1"/>
</dbReference>
<dbReference type="PROSITE" id="PS51186">
    <property type="entry name" value="GNAT"/>
    <property type="match status" value="1"/>
</dbReference>
<evidence type="ECO:0000256" key="4">
    <source>
        <dbReference type="ARBA" id="ARBA00023315"/>
    </source>
</evidence>
<evidence type="ECO:0000313" key="7">
    <source>
        <dbReference type="EMBL" id="MPM57957.1"/>
    </source>
</evidence>
<comment type="caution">
    <text evidence="7">The sequence shown here is derived from an EMBL/GenBank/DDBJ whole genome shotgun (WGS) entry which is preliminary data.</text>
</comment>
<dbReference type="PANTHER" id="PTHR36449:SF1">
    <property type="entry name" value="ACETYLTRANSFERASE"/>
    <property type="match status" value="1"/>
</dbReference>
<evidence type="ECO:0000256" key="3">
    <source>
        <dbReference type="ARBA" id="ARBA00022679"/>
    </source>
</evidence>
<dbReference type="EMBL" id="VSSQ01016527">
    <property type="protein sequence ID" value="MPM57957.1"/>
    <property type="molecule type" value="Genomic_DNA"/>
</dbReference>
<proteinExistence type="predicted"/>
<evidence type="ECO:0000259" key="6">
    <source>
        <dbReference type="PROSITE" id="PS51186"/>
    </source>
</evidence>
<dbReference type="GO" id="GO:0016747">
    <property type="term" value="F:acyltransferase activity, transferring groups other than amino-acyl groups"/>
    <property type="evidence" value="ECO:0007669"/>
    <property type="project" value="InterPro"/>
</dbReference>
<comment type="catalytic activity">
    <reaction evidence="5">
        <text>glycyl-tRNA(Gly) + acetyl-CoA = N-acetylglycyl-tRNA(Gly) + CoA + H(+)</text>
        <dbReference type="Rhea" id="RHEA:81867"/>
        <dbReference type="Rhea" id="RHEA-COMP:9683"/>
        <dbReference type="Rhea" id="RHEA-COMP:19766"/>
        <dbReference type="ChEBI" id="CHEBI:15378"/>
        <dbReference type="ChEBI" id="CHEBI:57287"/>
        <dbReference type="ChEBI" id="CHEBI:57288"/>
        <dbReference type="ChEBI" id="CHEBI:78522"/>
        <dbReference type="ChEBI" id="CHEBI:232036"/>
    </reaction>
</comment>
<protein>
    <recommendedName>
        <fullName evidence="6">N-acetyltransferase domain-containing protein</fullName>
    </recommendedName>
</protein>
<evidence type="ECO:0000256" key="2">
    <source>
        <dbReference type="ARBA" id="ARBA00022649"/>
    </source>
</evidence>
<name>A0A645AXS0_9ZZZZ</name>
<dbReference type="SUPFAM" id="SSF55729">
    <property type="entry name" value="Acyl-CoA N-acyltransferases (Nat)"/>
    <property type="match status" value="1"/>
</dbReference>
<keyword evidence="2" id="KW-1277">Toxin-antitoxin system</keyword>
<dbReference type="CDD" id="cd04301">
    <property type="entry name" value="NAT_SF"/>
    <property type="match status" value="1"/>
</dbReference>
<dbReference type="AlphaFoldDB" id="A0A645AXS0"/>
<keyword evidence="4" id="KW-0012">Acyltransferase</keyword>
<dbReference type="Pfam" id="PF13508">
    <property type="entry name" value="Acetyltransf_7"/>
    <property type="match status" value="1"/>
</dbReference>
<sequence length="163" mass="18187">MKIEVLQAHHQKKSFNCGQDDLNKFIKQYASQHQKSGTSKTYVAIDDNDTQVKGFYCLSSASIGFDVVDAVLTKRLPRYPLPCVVVGRFAVDQPIQGRGIGKVLLAHALKQVSKVAQIIGVNFVVIHAKDQKAMEFYQRFGFISLTSNPLTLIYPVSEIPNFN</sequence>
<dbReference type="InterPro" id="IPR000182">
    <property type="entry name" value="GNAT_dom"/>
</dbReference>
<reference evidence="7" key="1">
    <citation type="submission" date="2019-08" db="EMBL/GenBank/DDBJ databases">
        <authorList>
            <person name="Kucharzyk K."/>
            <person name="Murdoch R.W."/>
            <person name="Higgins S."/>
            <person name="Loffler F."/>
        </authorList>
    </citation>
    <scope>NUCLEOTIDE SEQUENCE</scope>
</reference>
<evidence type="ECO:0000256" key="5">
    <source>
        <dbReference type="ARBA" id="ARBA00049880"/>
    </source>
</evidence>
<dbReference type="PANTHER" id="PTHR36449">
    <property type="entry name" value="ACETYLTRANSFERASE-RELATED"/>
    <property type="match status" value="1"/>
</dbReference>
<accession>A0A645AXS0</accession>
<keyword evidence="1" id="KW-0678">Repressor</keyword>
<evidence type="ECO:0000256" key="1">
    <source>
        <dbReference type="ARBA" id="ARBA00022491"/>
    </source>
</evidence>